<dbReference type="CDD" id="cd00483">
    <property type="entry name" value="HPPK"/>
    <property type="match status" value="1"/>
</dbReference>
<dbReference type="EC" id="2.7.6.3" evidence="3"/>
<dbReference type="NCBIfam" id="TIGR01498">
    <property type="entry name" value="folK"/>
    <property type="match status" value="1"/>
</dbReference>
<dbReference type="SUPFAM" id="SSF55083">
    <property type="entry name" value="6-hydroxymethyl-7,8-dihydropterin pyrophosphokinase, HPPK"/>
    <property type="match status" value="1"/>
</dbReference>
<dbReference type="Pfam" id="PF01288">
    <property type="entry name" value="HPPK"/>
    <property type="match status" value="1"/>
</dbReference>
<evidence type="ECO:0000256" key="1">
    <source>
        <dbReference type="ARBA" id="ARBA00000198"/>
    </source>
</evidence>
<reference evidence="10" key="1">
    <citation type="submission" date="2022-02" db="EMBL/GenBank/DDBJ databases">
        <authorList>
            <person name="Leng L."/>
        </authorList>
    </citation>
    <scope>NUCLEOTIDE SEQUENCE</scope>
    <source>
        <strain evidence="10">JI</strain>
    </source>
</reference>
<evidence type="ECO:0000313" key="10">
    <source>
        <dbReference type="EMBL" id="MDF9409236.1"/>
    </source>
</evidence>
<evidence type="ECO:0000256" key="4">
    <source>
        <dbReference type="ARBA" id="ARBA00022679"/>
    </source>
</evidence>
<dbReference type="PROSITE" id="PS00794">
    <property type="entry name" value="HPPK"/>
    <property type="match status" value="1"/>
</dbReference>
<feature type="domain" description="7,8-dihydro-6-hydroxymethylpterin-pyrophosphokinase" evidence="9">
    <location>
        <begin position="93"/>
        <end position="104"/>
    </location>
</feature>
<dbReference type="PANTHER" id="PTHR43071:SF1">
    <property type="entry name" value="2-AMINO-4-HYDROXY-6-HYDROXYMETHYLDIHYDROPTERIDINE PYROPHOSPHOKINASE"/>
    <property type="match status" value="1"/>
</dbReference>
<evidence type="ECO:0000256" key="5">
    <source>
        <dbReference type="ARBA" id="ARBA00022741"/>
    </source>
</evidence>
<dbReference type="GO" id="GO:0016301">
    <property type="term" value="F:kinase activity"/>
    <property type="evidence" value="ECO:0007669"/>
    <property type="project" value="UniProtKB-KW"/>
</dbReference>
<sequence length="168" mass="18501">MNNPALVVAYVGLGSNMGDKSANISKALVLLDAAPGVRVVRAAPRYRTAPIGYTGQDWFINTVAEVETSLQPLDLLKLMLNLENSLGRVRGRRWGPRTIDLDLLIYGREIINTPELVIPHPRMHERAFVMVPLADLAPELELPGWGNTAELALSLAKVQLIEPMENNI</sequence>
<dbReference type="EMBL" id="JAKOAV010000026">
    <property type="protein sequence ID" value="MDF9409236.1"/>
    <property type="molecule type" value="Genomic_DNA"/>
</dbReference>
<evidence type="ECO:0000256" key="6">
    <source>
        <dbReference type="ARBA" id="ARBA00022777"/>
    </source>
</evidence>
<evidence type="ECO:0000259" key="9">
    <source>
        <dbReference type="PROSITE" id="PS00794"/>
    </source>
</evidence>
<proteinExistence type="predicted"/>
<evidence type="ECO:0000256" key="2">
    <source>
        <dbReference type="ARBA" id="ARBA00005051"/>
    </source>
</evidence>
<gene>
    <name evidence="10" type="primary">folK</name>
    <name evidence="10" type="ORF">L7E55_12855</name>
</gene>
<dbReference type="PANTHER" id="PTHR43071">
    <property type="entry name" value="2-AMINO-4-HYDROXY-6-HYDROXYMETHYLDIHYDROPTERIDINE PYROPHOSPHOKINASE"/>
    <property type="match status" value="1"/>
</dbReference>
<dbReference type="InterPro" id="IPR000550">
    <property type="entry name" value="Hppk"/>
</dbReference>
<protein>
    <recommendedName>
        <fullName evidence="3">2-amino-4-hydroxy-6-hydroxymethyldihydropteridine diphosphokinase</fullName>
        <ecNumber evidence="3">2.7.6.3</ecNumber>
    </recommendedName>
</protein>
<evidence type="ECO:0000256" key="3">
    <source>
        <dbReference type="ARBA" id="ARBA00013253"/>
    </source>
</evidence>
<keyword evidence="5" id="KW-0547">Nucleotide-binding</keyword>
<evidence type="ECO:0000256" key="7">
    <source>
        <dbReference type="ARBA" id="ARBA00022840"/>
    </source>
</evidence>
<dbReference type="GO" id="GO:0046656">
    <property type="term" value="P:folic acid biosynthetic process"/>
    <property type="evidence" value="ECO:0007669"/>
    <property type="project" value="UniProtKB-KW"/>
</dbReference>
<comment type="catalytic activity">
    <reaction evidence="1">
        <text>6-hydroxymethyl-7,8-dihydropterin + ATP = (7,8-dihydropterin-6-yl)methyl diphosphate + AMP + H(+)</text>
        <dbReference type="Rhea" id="RHEA:11412"/>
        <dbReference type="ChEBI" id="CHEBI:15378"/>
        <dbReference type="ChEBI" id="CHEBI:30616"/>
        <dbReference type="ChEBI" id="CHEBI:44841"/>
        <dbReference type="ChEBI" id="CHEBI:72950"/>
        <dbReference type="ChEBI" id="CHEBI:456215"/>
        <dbReference type="EC" id="2.7.6.3"/>
    </reaction>
</comment>
<evidence type="ECO:0000313" key="11">
    <source>
        <dbReference type="Proteomes" id="UP001154312"/>
    </source>
</evidence>
<comment type="caution">
    <text evidence="10">The sequence shown here is derived from an EMBL/GenBank/DDBJ whole genome shotgun (WGS) entry which is preliminary data.</text>
</comment>
<comment type="pathway">
    <text evidence="2">Cofactor biosynthesis; tetrahydrofolate biosynthesis; 2-amino-4-hydroxy-6-hydroxymethyl-7,8-dihydropteridine diphosphate from 7,8-dihydroneopterin triphosphate: step 4/4.</text>
</comment>
<evidence type="ECO:0000256" key="8">
    <source>
        <dbReference type="ARBA" id="ARBA00022909"/>
    </source>
</evidence>
<keyword evidence="8" id="KW-0289">Folate biosynthesis</keyword>
<name>A0A9X4JVZ5_9FIRM</name>
<dbReference type="RefSeq" id="WP_277444686.1">
    <property type="nucleotide sequence ID" value="NZ_JAKOAV010000026.1"/>
</dbReference>
<dbReference type="InterPro" id="IPR035907">
    <property type="entry name" value="Hppk_sf"/>
</dbReference>
<dbReference type="Proteomes" id="UP001154312">
    <property type="component" value="Unassembled WGS sequence"/>
</dbReference>
<accession>A0A9X4JVZ5</accession>
<keyword evidence="4 10" id="KW-0808">Transferase</keyword>
<keyword evidence="11" id="KW-1185">Reference proteome</keyword>
<dbReference type="GO" id="GO:0005524">
    <property type="term" value="F:ATP binding"/>
    <property type="evidence" value="ECO:0007669"/>
    <property type="project" value="UniProtKB-KW"/>
</dbReference>
<keyword evidence="7" id="KW-0067">ATP-binding</keyword>
<keyword evidence="6" id="KW-0418">Kinase</keyword>
<dbReference type="GO" id="GO:0003848">
    <property type="term" value="F:2-amino-4-hydroxy-6-hydroxymethyldihydropteridine diphosphokinase activity"/>
    <property type="evidence" value="ECO:0007669"/>
    <property type="project" value="UniProtKB-EC"/>
</dbReference>
<organism evidence="10 11">
    <name type="scientific">Pelotomaculum isophthalicicum JI</name>
    <dbReference type="NCBI Taxonomy" id="947010"/>
    <lineage>
        <taxon>Bacteria</taxon>
        <taxon>Bacillati</taxon>
        <taxon>Bacillota</taxon>
        <taxon>Clostridia</taxon>
        <taxon>Eubacteriales</taxon>
        <taxon>Desulfotomaculaceae</taxon>
        <taxon>Pelotomaculum</taxon>
    </lineage>
</organism>
<dbReference type="Gene3D" id="3.30.70.560">
    <property type="entry name" value="7,8-Dihydro-6-hydroxymethylpterin-pyrophosphokinase HPPK"/>
    <property type="match status" value="1"/>
</dbReference>
<dbReference type="AlphaFoldDB" id="A0A9X4JVZ5"/>